<dbReference type="InterPro" id="IPR015421">
    <property type="entry name" value="PyrdxlP-dep_Trfase_major"/>
</dbReference>
<dbReference type="PANTHER" id="PTHR43807:SF20">
    <property type="entry name" value="FI04487P"/>
    <property type="match status" value="1"/>
</dbReference>
<dbReference type="InterPro" id="IPR004839">
    <property type="entry name" value="Aminotransferase_I/II_large"/>
</dbReference>
<keyword evidence="5" id="KW-0663">Pyridoxal phosphate</keyword>
<dbReference type="InterPro" id="IPR015422">
    <property type="entry name" value="PyrdxlP-dep_Trfase_small"/>
</dbReference>
<gene>
    <name evidence="7" type="ORF">UFOPK4098_00210</name>
    <name evidence="8" type="ORF">UFOPK4347_00142</name>
</gene>
<accession>A0A6J7TZL9</accession>
<protein>
    <submittedName>
        <fullName evidence="8">Unannotated protein</fullName>
    </submittedName>
</protein>
<dbReference type="AlphaFoldDB" id="A0A6J7TZL9"/>
<organism evidence="8">
    <name type="scientific">freshwater metagenome</name>
    <dbReference type="NCBI Taxonomy" id="449393"/>
    <lineage>
        <taxon>unclassified sequences</taxon>
        <taxon>metagenomes</taxon>
        <taxon>ecological metagenomes</taxon>
    </lineage>
</organism>
<dbReference type="PANTHER" id="PTHR43807">
    <property type="entry name" value="FI04487P"/>
    <property type="match status" value="1"/>
</dbReference>
<evidence type="ECO:0000256" key="2">
    <source>
        <dbReference type="ARBA" id="ARBA00007441"/>
    </source>
</evidence>
<dbReference type="FunFam" id="3.40.640.10:FF:000033">
    <property type="entry name" value="Aspartate aminotransferase"/>
    <property type="match status" value="1"/>
</dbReference>
<sequence length="390" mass="42762">MPPSAVASRLRPFGTTIFAEMSALAVELGAINLGQGFPDSDGPREVLDIAIDSINSGLNQYPPGNGMQVLREAIAQHQLRFYGVSYDCNTEVLVTAGATEAIAGALLGLLEPGDEVVLFEPMYDSYQACIALAGAVSVPVLLEPPSYRPNMAALEAAVTERTKILLINSPHNPTGMLLTREEQAHIVRIAEQHNLIIVSDEVYEHLVFDGQRHASIAEIPEARERSVVISSGGKTFSTTGWKVGWAVGPAHLINGVRSAKQFLTYVNAAPFQPAIAHGLLMPDEYFRQLAKNLEDRRNQLCEVLSASGFEFFRPESTYFVTADIRTMQANGDGREFCHRLAHEAGVVAIPNVAFYTPQNAHRGRHLVRFAFCKQENVIAQAAQRLRKWAR</sequence>
<dbReference type="Gene3D" id="3.40.640.10">
    <property type="entry name" value="Type I PLP-dependent aspartate aminotransferase-like (Major domain)"/>
    <property type="match status" value="1"/>
</dbReference>
<dbReference type="GO" id="GO:0005737">
    <property type="term" value="C:cytoplasm"/>
    <property type="evidence" value="ECO:0007669"/>
    <property type="project" value="TreeGrafter"/>
</dbReference>
<keyword evidence="4" id="KW-0808">Transferase</keyword>
<evidence type="ECO:0000256" key="3">
    <source>
        <dbReference type="ARBA" id="ARBA00022576"/>
    </source>
</evidence>
<reference evidence="8" key="1">
    <citation type="submission" date="2020-05" db="EMBL/GenBank/DDBJ databases">
        <authorList>
            <person name="Chiriac C."/>
            <person name="Salcher M."/>
            <person name="Ghai R."/>
            <person name="Kavagutti S V."/>
        </authorList>
    </citation>
    <scope>NUCLEOTIDE SEQUENCE</scope>
</reference>
<dbReference type="NCBIfam" id="NF006569">
    <property type="entry name" value="PRK09082.1"/>
    <property type="match status" value="1"/>
</dbReference>
<keyword evidence="3" id="KW-0032">Aminotransferase</keyword>
<name>A0A6J7TZL9_9ZZZZ</name>
<evidence type="ECO:0000313" key="7">
    <source>
        <dbReference type="EMBL" id="CAB5009686.1"/>
    </source>
</evidence>
<evidence type="ECO:0000256" key="4">
    <source>
        <dbReference type="ARBA" id="ARBA00022679"/>
    </source>
</evidence>
<dbReference type="Pfam" id="PF00155">
    <property type="entry name" value="Aminotran_1_2"/>
    <property type="match status" value="1"/>
</dbReference>
<dbReference type="EMBL" id="CAFBPN010000004">
    <property type="protein sequence ID" value="CAB5009686.1"/>
    <property type="molecule type" value="Genomic_DNA"/>
</dbReference>
<comment type="cofactor">
    <cofactor evidence="1">
        <name>pyridoxal 5'-phosphate</name>
        <dbReference type="ChEBI" id="CHEBI:597326"/>
    </cofactor>
</comment>
<dbReference type="InterPro" id="IPR015424">
    <property type="entry name" value="PyrdxlP-dep_Trfase"/>
</dbReference>
<dbReference type="GO" id="GO:0030170">
    <property type="term" value="F:pyridoxal phosphate binding"/>
    <property type="evidence" value="ECO:0007669"/>
    <property type="project" value="InterPro"/>
</dbReference>
<dbReference type="SUPFAM" id="SSF53383">
    <property type="entry name" value="PLP-dependent transferases"/>
    <property type="match status" value="1"/>
</dbReference>
<dbReference type="EMBL" id="CAFBQU010000002">
    <property type="protein sequence ID" value="CAB5058805.1"/>
    <property type="molecule type" value="Genomic_DNA"/>
</dbReference>
<comment type="similarity">
    <text evidence="2">Belongs to the class-I pyridoxal-phosphate-dependent aminotransferase family.</text>
</comment>
<dbReference type="Gene3D" id="3.90.1150.10">
    <property type="entry name" value="Aspartate Aminotransferase, domain 1"/>
    <property type="match status" value="1"/>
</dbReference>
<proteinExistence type="inferred from homology"/>
<dbReference type="GO" id="GO:0016212">
    <property type="term" value="F:kynurenine-oxoglutarate transaminase activity"/>
    <property type="evidence" value="ECO:0007669"/>
    <property type="project" value="TreeGrafter"/>
</dbReference>
<feature type="domain" description="Aminotransferase class I/classII large" evidence="6">
    <location>
        <begin position="31"/>
        <end position="384"/>
    </location>
</feature>
<dbReference type="NCBIfam" id="NF005855">
    <property type="entry name" value="PRK07777.1"/>
    <property type="match status" value="1"/>
</dbReference>
<evidence type="ECO:0000259" key="6">
    <source>
        <dbReference type="Pfam" id="PF00155"/>
    </source>
</evidence>
<dbReference type="InterPro" id="IPR051326">
    <property type="entry name" value="Kynurenine-oxoglutarate_AT"/>
</dbReference>
<dbReference type="CDD" id="cd00609">
    <property type="entry name" value="AAT_like"/>
    <property type="match status" value="1"/>
</dbReference>
<evidence type="ECO:0000256" key="5">
    <source>
        <dbReference type="ARBA" id="ARBA00022898"/>
    </source>
</evidence>
<evidence type="ECO:0000256" key="1">
    <source>
        <dbReference type="ARBA" id="ARBA00001933"/>
    </source>
</evidence>
<evidence type="ECO:0000313" key="8">
    <source>
        <dbReference type="EMBL" id="CAB5058805.1"/>
    </source>
</evidence>